<dbReference type="Pfam" id="PF00400">
    <property type="entry name" value="WD40"/>
    <property type="match status" value="5"/>
</dbReference>
<dbReference type="InterPro" id="IPR019775">
    <property type="entry name" value="WD40_repeat_CS"/>
</dbReference>
<dbReference type="InterPro" id="IPR015943">
    <property type="entry name" value="WD40/YVTN_repeat-like_dom_sf"/>
</dbReference>
<feature type="repeat" description="WD" evidence="3">
    <location>
        <begin position="154"/>
        <end position="185"/>
    </location>
</feature>
<dbReference type="EMBL" id="MPUH01000915">
    <property type="protein sequence ID" value="OMJ72268.1"/>
    <property type="molecule type" value="Genomic_DNA"/>
</dbReference>
<dbReference type="PROSITE" id="PS50082">
    <property type="entry name" value="WD_REPEATS_2"/>
    <property type="match status" value="4"/>
</dbReference>
<sequence length="473" mass="53656">MSDFTSYSWAGIIDYIKTQKLTSEKEKEEWNIERAKYLSLLQEKDLIIKSLQNENKELATRIAIVEYSMRQESQKTTKRHHRINSDQLSLQIKLNNTKLGSFDDSSKCSPTHRPSQSYGGFAETKYEQVTVPPIQVCSDAKPISKKVWTPKVCLKSHFDSVRGVFFVDSSILASVGEDCMVKLWDCSSVIGENETVDAYLTLRGHKGSIFTLDGGSDLLFTGDAYGTICSWTIPKPRDIDEYSTAQNYCMHKWKAHNDAIWCIRHNPSENTLISASSEGCVKLWKMPLEYRSNGPYFKAFIFPGLYNTPTVCNWVPSNYKYITVGYGTFITVFNIETSGFSKIPFATETHLSTHQVNCIYTSPQTNLTVTGHEDKRIRFFDLSSNNCIKDMVGHTDSVTDLAIDNTGFYMVSTGHDGSLRSWDLRTFHCLHEITLNRKKYDESIFSVSFHPSQDFLAIGGSDSLIKILDTKDN</sequence>
<dbReference type="InterPro" id="IPR036322">
    <property type="entry name" value="WD40_repeat_dom_sf"/>
</dbReference>
<evidence type="ECO:0000313" key="4">
    <source>
        <dbReference type="EMBL" id="OMJ72268.1"/>
    </source>
</evidence>
<feature type="repeat" description="WD" evidence="3">
    <location>
        <begin position="391"/>
        <end position="432"/>
    </location>
</feature>
<dbReference type="Gene3D" id="2.130.10.10">
    <property type="entry name" value="YVTN repeat-like/Quinoprotein amine dehydrogenase"/>
    <property type="match status" value="2"/>
</dbReference>
<feature type="repeat" description="WD" evidence="3">
    <location>
        <begin position="437"/>
        <end position="473"/>
    </location>
</feature>
<accession>A0A1R2B667</accession>
<protein>
    <submittedName>
        <fullName evidence="4">Uncharacterized protein</fullName>
    </submittedName>
</protein>
<keyword evidence="1 3" id="KW-0853">WD repeat</keyword>
<dbReference type="PANTHER" id="PTHR15653:SF0">
    <property type="entry name" value="CONNECTOR OF KINASE TO AP-1, ISOFORM E"/>
    <property type="match status" value="1"/>
</dbReference>
<dbReference type="SMART" id="SM00320">
    <property type="entry name" value="WD40"/>
    <property type="match status" value="6"/>
</dbReference>
<evidence type="ECO:0000256" key="1">
    <source>
        <dbReference type="ARBA" id="ARBA00022574"/>
    </source>
</evidence>
<dbReference type="PROSITE" id="PS50294">
    <property type="entry name" value="WD_REPEATS_REGION"/>
    <property type="match status" value="3"/>
</dbReference>
<dbReference type="Proteomes" id="UP000187209">
    <property type="component" value="Unassembled WGS sequence"/>
</dbReference>
<dbReference type="PROSITE" id="PS00678">
    <property type="entry name" value="WD_REPEATS_1"/>
    <property type="match status" value="1"/>
</dbReference>
<dbReference type="PANTHER" id="PTHR15653">
    <property type="entry name" value="STRIATIN"/>
    <property type="match status" value="1"/>
</dbReference>
<keyword evidence="2" id="KW-0677">Repeat</keyword>
<keyword evidence="5" id="KW-1185">Reference proteome</keyword>
<dbReference type="InterPro" id="IPR001680">
    <property type="entry name" value="WD40_rpt"/>
</dbReference>
<dbReference type="OrthoDB" id="727118at2759"/>
<evidence type="ECO:0000313" key="5">
    <source>
        <dbReference type="Proteomes" id="UP000187209"/>
    </source>
</evidence>
<evidence type="ECO:0000256" key="2">
    <source>
        <dbReference type="ARBA" id="ARBA00022737"/>
    </source>
</evidence>
<feature type="repeat" description="WD" evidence="3">
    <location>
        <begin position="253"/>
        <end position="286"/>
    </location>
</feature>
<name>A0A1R2B667_9CILI</name>
<organism evidence="4 5">
    <name type="scientific">Stentor coeruleus</name>
    <dbReference type="NCBI Taxonomy" id="5963"/>
    <lineage>
        <taxon>Eukaryota</taxon>
        <taxon>Sar</taxon>
        <taxon>Alveolata</taxon>
        <taxon>Ciliophora</taxon>
        <taxon>Postciliodesmatophora</taxon>
        <taxon>Heterotrichea</taxon>
        <taxon>Heterotrichida</taxon>
        <taxon>Stentoridae</taxon>
        <taxon>Stentor</taxon>
    </lineage>
</organism>
<dbReference type="SUPFAM" id="SSF50978">
    <property type="entry name" value="WD40 repeat-like"/>
    <property type="match status" value="1"/>
</dbReference>
<reference evidence="4 5" key="1">
    <citation type="submission" date="2016-11" db="EMBL/GenBank/DDBJ databases">
        <title>The macronuclear genome of Stentor coeruleus: a giant cell with tiny introns.</title>
        <authorList>
            <person name="Slabodnick M."/>
            <person name="Ruby J.G."/>
            <person name="Reiff S.B."/>
            <person name="Swart E.C."/>
            <person name="Gosai S."/>
            <person name="Prabakaran S."/>
            <person name="Witkowska E."/>
            <person name="Larue G.E."/>
            <person name="Fisher S."/>
            <person name="Freeman R.M."/>
            <person name="Gunawardena J."/>
            <person name="Chu W."/>
            <person name="Stover N.A."/>
            <person name="Gregory B.D."/>
            <person name="Nowacki M."/>
            <person name="Derisi J."/>
            <person name="Roy S.W."/>
            <person name="Marshall W.F."/>
            <person name="Sood P."/>
        </authorList>
    </citation>
    <scope>NUCLEOTIDE SEQUENCE [LARGE SCALE GENOMIC DNA]</scope>
    <source>
        <strain evidence="4">WM001</strain>
    </source>
</reference>
<dbReference type="InterPro" id="IPR051488">
    <property type="entry name" value="WD_repeat_striatin"/>
</dbReference>
<comment type="caution">
    <text evidence="4">The sequence shown here is derived from an EMBL/GenBank/DDBJ whole genome shotgun (WGS) entry which is preliminary data.</text>
</comment>
<proteinExistence type="predicted"/>
<gene>
    <name evidence="4" type="ORF">SteCoe_29316</name>
</gene>
<evidence type="ECO:0000256" key="3">
    <source>
        <dbReference type="PROSITE-ProRule" id="PRU00221"/>
    </source>
</evidence>
<dbReference type="AlphaFoldDB" id="A0A1R2B667"/>